<name>A0ABW3J3K8_9FLAO</name>
<protein>
    <submittedName>
        <fullName evidence="1">Uncharacterized protein</fullName>
    </submittedName>
</protein>
<evidence type="ECO:0000313" key="1">
    <source>
        <dbReference type="EMBL" id="MFD0984303.1"/>
    </source>
</evidence>
<dbReference type="Proteomes" id="UP001597051">
    <property type="component" value="Unassembled WGS sequence"/>
</dbReference>
<proteinExistence type="predicted"/>
<dbReference type="RefSeq" id="WP_379753353.1">
    <property type="nucleotide sequence ID" value="NZ_JBHSYB010000006.1"/>
</dbReference>
<reference evidence="2" key="1">
    <citation type="journal article" date="2019" name="Int. J. Syst. Evol. Microbiol.">
        <title>The Global Catalogue of Microorganisms (GCM) 10K type strain sequencing project: providing services to taxonomists for standard genome sequencing and annotation.</title>
        <authorList>
            <consortium name="The Broad Institute Genomics Platform"/>
            <consortium name="The Broad Institute Genome Sequencing Center for Infectious Disease"/>
            <person name="Wu L."/>
            <person name="Ma J."/>
        </authorList>
    </citation>
    <scope>NUCLEOTIDE SEQUENCE [LARGE SCALE GENOMIC DNA]</scope>
    <source>
        <strain evidence="2">CECT 7649</strain>
    </source>
</reference>
<gene>
    <name evidence="1" type="ORF">ACFQ0S_07420</name>
</gene>
<organism evidence="1 2">
    <name type="scientific">Flavobacterium myungsuense</name>
    <dbReference type="NCBI Taxonomy" id="651823"/>
    <lineage>
        <taxon>Bacteria</taxon>
        <taxon>Pseudomonadati</taxon>
        <taxon>Bacteroidota</taxon>
        <taxon>Flavobacteriia</taxon>
        <taxon>Flavobacteriales</taxon>
        <taxon>Flavobacteriaceae</taxon>
        <taxon>Flavobacterium</taxon>
    </lineage>
</organism>
<dbReference type="EMBL" id="JBHTIZ010000021">
    <property type="protein sequence ID" value="MFD0984303.1"/>
    <property type="molecule type" value="Genomic_DNA"/>
</dbReference>
<comment type="caution">
    <text evidence="1">The sequence shown here is derived from an EMBL/GenBank/DDBJ whole genome shotgun (WGS) entry which is preliminary data.</text>
</comment>
<accession>A0ABW3J3K8</accession>
<evidence type="ECO:0000313" key="2">
    <source>
        <dbReference type="Proteomes" id="UP001597051"/>
    </source>
</evidence>
<keyword evidence="2" id="KW-1185">Reference proteome</keyword>
<sequence length="181" mass="21093">MSETHLLVKSHNLELKQNLAAAIADRFRTDSPVDDHFKNADLKMAPWISERSNDRKFVKYVGQPYWTKAAIEHYKQHRTKGLRHEHAVPRKLIIKLLEESDKSKEAIFSILDNLVHAVIVTKEEATLLDKKWKSTMPVGIEITNDINMVFSRYIAMNIKVYYLEKQNPKDIKELKSLKPII</sequence>